<dbReference type="InterPro" id="IPR041084">
    <property type="entry name" value="Ncstrn_small"/>
</dbReference>
<evidence type="ECO:0000256" key="3">
    <source>
        <dbReference type="ARBA" id="ARBA00015303"/>
    </source>
</evidence>
<dbReference type="GO" id="GO:0016485">
    <property type="term" value="P:protein processing"/>
    <property type="evidence" value="ECO:0007669"/>
    <property type="project" value="InterPro"/>
</dbReference>
<feature type="chain" id="PRO_5038316140" description="Nicastrin" evidence="11">
    <location>
        <begin position="23"/>
        <end position="748"/>
    </location>
</feature>
<protein>
    <recommendedName>
        <fullName evidence="3">Nicastrin</fullName>
    </recommendedName>
</protein>
<evidence type="ECO:0000256" key="11">
    <source>
        <dbReference type="SAM" id="SignalP"/>
    </source>
</evidence>
<evidence type="ECO:0000256" key="2">
    <source>
        <dbReference type="ARBA" id="ARBA00007717"/>
    </source>
</evidence>
<evidence type="ECO:0000313" key="14">
    <source>
        <dbReference type="EnsemblMetazoa" id="KAF7492083.1"/>
    </source>
</evidence>
<evidence type="ECO:0000256" key="1">
    <source>
        <dbReference type="ARBA" id="ARBA00004479"/>
    </source>
</evidence>
<dbReference type="GO" id="GO:0007219">
    <property type="term" value="P:Notch signaling pathway"/>
    <property type="evidence" value="ECO:0007669"/>
    <property type="project" value="UniProtKB-KW"/>
</dbReference>
<dbReference type="PANTHER" id="PTHR21092">
    <property type="entry name" value="NICASTRIN"/>
    <property type="match status" value="1"/>
</dbReference>
<dbReference type="EMBL" id="WVUK01000057">
    <property type="protein sequence ID" value="KAF7492083.1"/>
    <property type="molecule type" value="Genomic_DNA"/>
</dbReference>
<dbReference type="PANTHER" id="PTHR21092:SF0">
    <property type="entry name" value="NICASTRIN"/>
    <property type="match status" value="1"/>
</dbReference>
<name>A0A834REI0_SARSC</name>
<dbReference type="Pfam" id="PF05450">
    <property type="entry name" value="Nicastrin"/>
    <property type="match status" value="1"/>
</dbReference>
<evidence type="ECO:0000256" key="6">
    <source>
        <dbReference type="ARBA" id="ARBA00022976"/>
    </source>
</evidence>
<comment type="similarity">
    <text evidence="2">Belongs to the nicastrin family.</text>
</comment>
<dbReference type="Proteomes" id="UP000070412">
    <property type="component" value="Unassembled WGS sequence"/>
</dbReference>
<organism evidence="13">
    <name type="scientific">Sarcoptes scabiei</name>
    <name type="common">Itch mite</name>
    <name type="synonym">Acarus scabiei</name>
    <dbReference type="NCBI Taxonomy" id="52283"/>
    <lineage>
        <taxon>Eukaryota</taxon>
        <taxon>Metazoa</taxon>
        <taxon>Ecdysozoa</taxon>
        <taxon>Arthropoda</taxon>
        <taxon>Chelicerata</taxon>
        <taxon>Arachnida</taxon>
        <taxon>Acari</taxon>
        <taxon>Acariformes</taxon>
        <taxon>Sarcoptiformes</taxon>
        <taxon>Astigmata</taxon>
        <taxon>Psoroptidia</taxon>
        <taxon>Sarcoptoidea</taxon>
        <taxon>Sarcoptidae</taxon>
        <taxon>Sarcoptinae</taxon>
        <taxon>Sarcoptes</taxon>
    </lineage>
</organism>
<reference evidence="14" key="3">
    <citation type="submission" date="2022-06" db="UniProtKB">
        <authorList>
            <consortium name="EnsemblMetazoa"/>
        </authorList>
    </citation>
    <scope>IDENTIFICATION</scope>
</reference>
<gene>
    <name evidence="13" type="ORF">SSS_7506</name>
</gene>
<keyword evidence="8 10" id="KW-0472">Membrane</keyword>
<comment type="subcellular location">
    <subcellularLocation>
        <location evidence="1">Membrane</location>
        <topology evidence="1">Single-pass type I membrane protein</topology>
    </subcellularLocation>
</comment>
<dbReference type="OrthoDB" id="755951at2759"/>
<dbReference type="GO" id="GO:0005886">
    <property type="term" value="C:plasma membrane"/>
    <property type="evidence" value="ECO:0007669"/>
    <property type="project" value="TreeGrafter"/>
</dbReference>
<dbReference type="InterPro" id="IPR008710">
    <property type="entry name" value="Nicastrin"/>
</dbReference>
<keyword evidence="5 11" id="KW-0732">Signal</keyword>
<dbReference type="EnsemblMetazoa" id="SSS_7506s_mrna">
    <property type="protein sequence ID" value="KAF7492083.1"/>
    <property type="gene ID" value="SSS_7506"/>
</dbReference>
<dbReference type="SUPFAM" id="SSF53187">
    <property type="entry name" value="Zn-dependent exopeptidases"/>
    <property type="match status" value="1"/>
</dbReference>
<keyword evidence="15" id="KW-1185">Reference proteome</keyword>
<evidence type="ECO:0000256" key="7">
    <source>
        <dbReference type="ARBA" id="ARBA00022989"/>
    </source>
</evidence>
<evidence type="ECO:0000256" key="5">
    <source>
        <dbReference type="ARBA" id="ARBA00022729"/>
    </source>
</evidence>
<evidence type="ECO:0000256" key="4">
    <source>
        <dbReference type="ARBA" id="ARBA00022692"/>
    </source>
</evidence>
<dbReference type="GO" id="GO:0007220">
    <property type="term" value="P:Notch receptor processing"/>
    <property type="evidence" value="ECO:0007669"/>
    <property type="project" value="TreeGrafter"/>
</dbReference>
<evidence type="ECO:0000313" key="13">
    <source>
        <dbReference type="EMBL" id="KAF7492083.1"/>
    </source>
</evidence>
<evidence type="ECO:0000256" key="8">
    <source>
        <dbReference type="ARBA" id="ARBA00023136"/>
    </source>
</evidence>
<evidence type="ECO:0000256" key="9">
    <source>
        <dbReference type="ARBA" id="ARBA00023180"/>
    </source>
</evidence>
<evidence type="ECO:0000313" key="15">
    <source>
        <dbReference type="Proteomes" id="UP000070412"/>
    </source>
</evidence>
<evidence type="ECO:0000259" key="12">
    <source>
        <dbReference type="Pfam" id="PF18266"/>
    </source>
</evidence>
<reference evidence="15" key="1">
    <citation type="journal article" date="2020" name="PLoS Negl. Trop. Dis.">
        <title>High-quality nuclear genome for Sarcoptes scabiei-A critical resource for a neglected parasite.</title>
        <authorList>
            <person name="Korhonen P.K."/>
            <person name="Gasser R.B."/>
            <person name="Ma G."/>
            <person name="Wang T."/>
            <person name="Stroehlein A.J."/>
            <person name="Young N.D."/>
            <person name="Ang C.S."/>
            <person name="Fernando D.D."/>
            <person name="Lu H.C."/>
            <person name="Taylor S."/>
            <person name="Reynolds S.L."/>
            <person name="Mofiz E."/>
            <person name="Najaraj S.H."/>
            <person name="Gowda H."/>
            <person name="Madugundu A."/>
            <person name="Renuse S."/>
            <person name="Holt D."/>
            <person name="Pandey A."/>
            <person name="Papenfuss A.T."/>
            <person name="Fischer K."/>
        </authorList>
    </citation>
    <scope>NUCLEOTIDE SEQUENCE [LARGE SCALE GENOMIC DNA]</scope>
</reference>
<dbReference type="Pfam" id="PF18266">
    <property type="entry name" value="Ncstrn_small"/>
    <property type="match status" value="1"/>
</dbReference>
<accession>A0A834REI0</accession>
<keyword evidence="9" id="KW-0325">Glycoprotein</keyword>
<proteinExistence type="inferred from homology"/>
<keyword evidence="7 10" id="KW-1133">Transmembrane helix</keyword>
<evidence type="ECO:0000256" key="10">
    <source>
        <dbReference type="SAM" id="Phobius"/>
    </source>
</evidence>
<reference evidence="13" key="2">
    <citation type="submission" date="2020-01" db="EMBL/GenBank/DDBJ databases">
        <authorList>
            <person name="Korhonen P.K.K."/>
            <person name="Guangxu M.G."/>
            <person name="Wang T.W."/>
            <person name="Stroehlein A.J.S."/>
            <person name="Young N.D."/>
            <person name="Ang C.-S.A."/>
            <person name="Fernando D.W.F."/>
            <person name="Lu H.L."/>
            <person name="Taylor S.T."/>
            <person name="Ehtesham M.E.M."/>
            <person name="Najaraj S.H.N."/>
            <person name="Harsha G.H.G."/>
            <person name="Madugundu A.M."/>
            <person name="Renuse S.R."/>
            <person name="Holt D.H."/>
            <person name="Pandey A.P."/>
            <person name="Papenfuss A.P."/>
            <person name="Gasser R.B.G."/>
            <person name="Fischer K.F."/>
        </authorList>
    </citation>
    <scope>NUCLEOTIDE SEQUENCE</scope>
    <source>
        <strain evidence="13">SSS_KF_BRIS2020</strain>
    </source>
</reference>
<feature type="transmembrane region" description="Helical" evidence="10">
    <location>
        <begin position="667"/>
        <end position="688"/>
    </location>
</feature>
<feature type="signal peptide" evidence="11">
    <location>
        <begin position="1"/>
        <end position="22"/>
    </location>
</feature>
<feature type="domain" description="Nicastrin small lobe" evidence="12">
    <location>
        <begin position="39"/>
        <end position="208"/>
    </location>
</feature>
<keyword evidence="6" id="KW-0914">Notch signaling pathway</keyword>
<dbReference type="Gene3D" id="3.40.630.10">
    <property type="entry name" value="Zn peptidases"/>
    <property type="match status" value="1"/>
</dbReference>
<keyword evidence="4 10" id="KW-0812">Transmembrane</keyword>
<sequence>MKNFGIILISFVLMISIDYCRMNSIHSKIYTDLDNRFFCFLRLNATNQIGCSSSESGNSGLIKVLNGSTFQSDLEFVILHGPDPPYVAVITSQFFISSTLIKFREHQDRVSGVIVLDVDRPESFSVDHSCPNREFSLYRNDSNYRYCRQQQWNKPYPDYPENGLLFEHWPFPIFLLRNRTEINILLEKINEHSQWPRLAVELLSPMSASIDTKTCIRRSLINMNSWFSLTPEAYCDPIAGVNIYGHTFNFTETKTIAQNSVIVLATRLDSLSVFDGLALGSDSVVSGLIALLASIEILNRPEIKNQIFDQQAKRRLFVALFDGESFDYLGSSLAAYQLEKNIFPLPAHDGDYVVDFNLTHLSHFIELNQLEFHPRKSKQMNLFLHKHLDTEITDLVQLFREESKDLNDLKVNSIDMSPKPLPPSSVESFLKRRNDADFKSVVITNHQFEYINKYYHSFYENGTEIDFNSWRNDQSEKLRSISVLISRVVYRLITNKSLSHSIEANSSLINNLMDCFLLTSDCEFFKILNPSNSTDSGSSKESHPPYSTYVNVYRSIYRGQKQFNYYVQLALSYLMGDRLNITSEQCYHLAHENNSYSYRWMIGNDFKGHCIRSTVYNFDSLSPAFDSETLDLIFPLIETSEFPAWTESRWKKSSLRIFVQSSFAQQLSTLIVGIIVLFFSFVIVLICLKHSDLYFDAIDLSSSIQSLTDNLAENENTSTIASSNIPNVAVKGRNFEPDSNPICSSNEA</sequence>
<dbReference type="AlphaFoldDB" id="A0A834REI0"/>